<dbReference type="GO" id="GO:0006508">
    <property type="term" value="P:proteolysis"/>
    <property type="evidence" value="ECO:0007669"/>
    <property type="project" value="UniProtKB-KW"/>
</dbReference>
<dbReference type="FunFam" id="1.20.930.40:FF:000001">
    <property type="entry name" value="N-acetylated-alpha-linked acidic dipeptidase 2"/>
    <property type="match status" value="1"/>
</dbReference>
<dbReference type="InterPro" id="IPR039373">
    <property type="entry name" value="Peptidase_M28B"/>
</dbReference>
<dbReference type="GeneID" id="103053413"/>
<keyword evidence="7" id="KW-0482">Metalloprotease</keyword>
<dbReference type="OrthoDB" id="5841748at2759"/>
<evidence type="ECO:0000256" key="5">
    <source>
        <dbReference type="ARBA" id="ARBA00022801"/>
    </source>
</evidence>
<dbReference type="AlphaFoldDB" id="A0A9F3QVD3"/>
<feature type="domain" description="Transferrin receptor-like dimerisation" evidence="9">
    <location>
        <begin position="87"/>
        <end position="202"/>
    </location>
</feature>
<name>A0A9F3QVD3_PYTBI</name>
<evidence type="ECO:0000256" key="3">
    <source>
        <dbReference type="ARBA" id="ARBA00022670"/>
    </source>
</evidence>
<evidence type="ECO:0000256" key="8">
    <source>
        <dbReference type="ARBA" id="ARBA00023180"/>
    </source>
</evidence>
<reference evidence="11" key="1">
    <citation type="submission" date="2025-08" db="UniProtKB">
        <authorList>
            <consortium name="RefSeq"/>
        </authorList>
    </citation>
    <scope>IDENTIFICATION</scope>
    <source>
        <tissue evidence="11">Liver</tissue>
    </source>
</reference>
<dbReference type="InterPro" id="IPR036757">
    <property type="entry name" value="TFR-like_dimer_dom_sf"/>
</dbReference>
<dbReference type="PANTHER" id="PTHR10404:SF50">
    <property type="entry name" value="AMINOPEPTIDASE NAALADL1"/>
    <property type="match status" value="1"/>
</dbReference>
<dbReference type="GO" id="GO:0046872">
    <property type="term" value="F:metal ion binding"/>
    <property type="evidence" value="ECO:0007669"/>
    <property type="project" value="UniProtKB-KW"/>
</dbReference>
<evidence type="ECO:0000256" key="1">
    <source>
        <dbReference type="ARBA" id="ARBA00001947"/>
    </source>
</evidence>
<evidence type="ECO:0000256" key="7">
    <source>
        <dbReference type="ARBA" id="ARBA00023049"/>
    </source>
</evidence>
<keyword evidence="10" id="KW-1185">Reference proteome</keyword>
<dbReference type="Gene3D" id="1.20.930.40">
    <property type="entry name" value="Transferrin receptor-like, dimerisation domain"/>
    <property type="match status" value="1"/>
</dbReference>
<evidence type="ECO:0000256" key="2">
    <source>
        <dbReference type="ARBA" id="ARBA00005634"/>
    </source>
</evidence>
<evidence type="ECO:0000256" key="6">
    <source>
        <dbReference type="ARBA" id="ARBA00022833"/>
    </source>
</evidence>
<keyword evidence="4" id="KW-0479">Metal-binding</keyword>
<proteinExistence type="inferred from homology"/>
<dbReference type="KEGG" id="pbi:103053413"/>
<dbReference type="InterPro" id="IPR007365">
    <property type="entry name" value="TFR-like_dimer_dom"/>
</dbReference>
<comment type="cofactor">
    <cofactor evidence="1">
        <name>Zn(2+)</name>
        <dbReference type="ChEBI" id="CHEBI:29105"/>
    </cofactor>
</comment>
<sequence length="207" mass="22623">MATILTFLTHPGHTSAGELPKHRQLVFLLPTGFTSHRAVAQTAGNVLLRLADSLILPLNVSDYGEMLQAMYDTAEQAFQADLLSNNISLAPLRSAILRFQSAAAGLSQRVSHLQNEDSPSPLALRMVNDQLMLLERTFLNPRAFPDKYYYSHVILASRSSPVATFPGLADAVAAAKDQSSWDNVRKHLTVVIQVVENAASFLEPVAE</sequence>
<dbReference type="Proteomes" id="UP000695026">
    <property type="component" value="Unplaced"/>
</dbReference>
<accession>A0A9F3QVD3</accession>
<dbReference type="GO" id="GO:0008237">
    <property type="term" value="F:metallopeptidase activity"/>
    <property type="evidence" value="ECO:0007669"/>
    <property type="project" value="UniProtKB-KW"/>
</dbReference>
<dbReference type="PANTHER" id="PTHR10404">
    <property type="entry name" value="N-ACETYLATED-ALPHA-LINKED ACIDIC DIPEPTIDASE"/>
    <property type="match status" value="1"/>
</dbReference>
<gene>
    <name evidence="11" type="primary">LOC103053413</name>
</gene>
<keyword evidence="6" id="KW-0862">Zinc</keyword>
<dbReference type="Pfam" id="PF04253">
    <property type="entry name" value="TFR_dimer"/>
    <property type="match status" value="1"/>
</dbReference>
<evidence type="ECO:0000313" key="10">
    <source>
        <dbReference type="Proteomes" id="UP000695026"/>
    </source>
</evidence>
<protein>
    <submittedName>
        <fullName evidence="11">N-acetylated-alpha-linked acidic dipeptidase-like protein</fullName>
    </submittedName>
</protein>
<dbReference type="SUPFAM" id="SSF47672">
    <property type="entry name" value="Transferrin receptor-like dimerisation domain"/>
    <property type="match status" value="1"/>
</dbReference>
<dbReference type="OMA" id="NGSEETY"/>
<comment type="similarity">
    <text evidence="2">Belongs to the peptidase M28 family. M28B subfamily.</text>
</comment>
<keyword evidence="3" id="KW-0645">Protease</keyword>
<evidence type="ECO:0000259" key="9">
    <source>
        <dbReference type="Pfam" id="PF04253"/>
    </source>
</evidence>
<evidence type="ECO:0000256" key="4">
    <source>
        <dbReference type="ARBA" id="ARBA00022723"/>
    </source>
</evidence>
<dbReference type="RefSeq" id="XP_015746295.1">
    <property type="nucleotide sequence ID" value="XM_015890809.2"/>
</dbReference>
<keyword evidence="8" id="KW-0325">Glycoprotein</keyword>
<dbReference type="GO" id="GO:0004180">
    <property type="term" value="F:carboxypeptidase activity"/>
    <property type="evidence" value="ECO:0007669"/>
    <property type="project" value="TreeGrafter"/>
</dbReference>
<evidence type="ECO:0000313" key="11">
    <source>
        <dbReference type="RefSeq" id="XP_015746295.1"/>
    </source>
</evidence>
<organism evidence="10 11">
    <name type="scientific">Python bivittatus</name>
    <name type="common">Burmese python</name>
    <name type="synonym">Python molurus bivittatus</name>
    <dbReference type="NCBI Taxonomy" id="176946"/>
    <lineage>
        <taxon>Eukaryota</taxon>
        <taxon>Metazoa</taxon>
        <taxon>Chordata</taxon>
        <taxon>Craniata</taxon>
        <taxon>Vertebrata</taxon>
        <taxon>Euteleostomi</taxon>
        <taxon>Lepidosauria</taxon>
        <taxon>Squamata</taxon>
        <taxon>Bifurcata</taxon>
        <taxon>Unidentata</taxon>
        <taxon>Episquamata</taxon>
        <taxon>Toxicofera</taxon>
        <taxon>Serpentes</taxon>
        <taxon>Henophidia</taxon>
        <taxon>Pythonidae</taxon>
        <taxon>Python</taxon>
    </lineage>
</organism>
<keyword evidence="5" id="KW-0378">Hydrolase</keyword>